<dbReference type="InterPro" id="IPR002347">
    <property type="entry name" value="SDR_fam"/>
</dbReference>
<evidence type="ECO:0000256" key="2">
    <source>
        <dbReference type="ARBA" id="ARBA00023002"/>
    </source>
</evidence>
<feature type="domain" description="Ketoreductase" evidence="3">
    <location>
        <begin position="3"/>
        <end position="187"/>
    </location>
</feature>
<proteinExistence type="inferred from homology"/>
<dbReference type="Proteomes" id="UP000472676">
    <property type="component" value="Unassembled WGS sequence"/>
</dbReference>
<comment type="similarity">
    <text evidence="1">Belongs to the short-chain dehydrogenases/reductases (SDR) family.</text>
</comment>
<dbReference type="AlphaFoldDB" id="A0A6M2BN74"/>
<evidence type="ECO:0000256" key="1">
    <source>
        <dbReference type="ARBA" id="ARBA00006484"/>
    </source>
</evidence>
<keyword evidence="5" id="KW-1185">Reference proteome</keyword>
<dbReference type="Gene3D" id="3.40.50.720">
    <property type="entry name" value="NAD(P)-binding Rossmann-like Domain"/>
    <property type="match status" value="1"/>
</dbReference>
<reference evidence="4 5" key="1">
    <citation type="journal article" date="2014" name="Int. J. Syst. Evol. Microbiol.">
        <title>Solimonas terrae sp. nov., isolated from soil.</title>
        <authorList>
            <person name="Kim S.J."/>
            <person name="Moon J.Y."/>
            <person name="Weon H.Y."/>
            <person name="Ahn J.H."/>
            <person name="Chen W.M."/>
            <person name="Kwon S.W."/>
        </authorList>
    </citation>
    <scope>NUCLEOTIDE SEQUENCE [LARGE SCALE GENOMIC DNA]</scope>
    <source>
        <strain evidence="4 5">KIS83-12</strain>
    </source>
</reference>
<evidence type="ECO:0000313" key="4">
    <source>
        <dbReference type="EMBL" id="NGY04056.1"/>
    </source>
</evidence>
<gene>
    <name evidence="4" type="ORF">G7Y85_04710</name>
</gene>
<dbReference type="SUPFAM" id="SSF51735">
    <property type="entry name" value="NAD(P)-binding Rossmann-fold domains"/>
    <property type="match status" value="1"/>
</dbReference>
<dbReference type="InterPro" id="IPR051122">
    <property type="entry name" value="SDR_DHRS6-like"/>
</dbReference>
<dbReference type="PANTHER" id="PTHR43477:SF1">
    <property type="entry name" value="DIHYDROANTICAPSIN 7-DEHYDROGENASE"/>
    <property type="match status" value="1"/>
</dbReference>
<keyword evidence="2" id="KW-0560">Oxidoreductase</keyword>
<comment type="caution">
    <text evidence="4">The sequence shown here is derived from an EMBL/GenBank/DDBJ whole genome shotgun (WGS) entry which is preliminary data.</text>
</comment>
<dbReference type="GO" id="GO:0016491">
    <property type="term" value="F:oxidoreductase activity"/>
    <property type="evidence" value="ECO:0007669"/>
    <property type="project" value="UniProtKB-KW"/>
</dbReference>
<dbReference type="EMBL" id="JAAMOW010000002">
    <property type="protein sequence ID" value="NGY04056.1"/>
    <property type="molecule type" value="Genomic_DNA"/>
</dbReference>
<accession>A0A6M2BN74</accession>
<dbReference type="RefSeq" id="WP_166252566.1">
    <property type="nucleotide sequence ID" value="NZ_JAAMOW010000002.1"/>
</dbReference>
<dbReference type="InterPro" id="IPR057326">
    <property type="entry name" value="KR_dom"/>
</dbReference>
<dbReference type="SMART" id="SM00822">
    <property type="entry name" value="PKS_KR"/>
    <property type="match status" value="1"/>
</dbReference>
<dbReference type="CDD" id="cd05233">
    <property type="entry name" value="SDR_c"/>
    <property type="match status" value="1"/>
</dbReference>
<evidence type="ECO:0000259" key="3">
    <source>
        <dbReference type="SMART" id="SM00822"/>
    </source>
</evidence>
<dbReference type="Pfam" id="PF00106">
    <property type="entry name" value="adh_short"/>
    <property type="match status" value="1"/>
</dbReference>
<dbReference type="InterPro" id="IPR036291">
    <property type="entry name" value="NAD(P)-bd_dom_sf"/>
</dbReference>
<dbReference type="PANTHER" id="PTHR43477">
    <property type="entry name" value="DIHYDROANTICAPSIN 7-DEHYDROGENASE"/>
    <property type="match status" value="1"/>
</dbReference>
<sequence>MTNVVVITGGAGGMGLATAKLVGREGFHVVLSDVNQDRLDAAVQELAPLGIASTAVCSDIADRASVEALVDTARQRGHVRGVVHTAGVSPQMGDAAFIVRINALGTVNIAQAFLPCVDEGFSLVNVASSAGHMLPGFMLPTGVYKLAFRDPDALTRKLTTRAQRGPKKLRSGMAYALSKNFVMWYTRQLAATYGAKGGRAVSVSPGSFDTSMGQLEKKSGSDKLLDYAALKRFGKPEEVAELLAFLGSGKAAYISGTDILIDGGTKAGFGLKGFIAMARGG</sequence>
<protein>
    <submittedName>
        <fullName evidence="4">SDR family oxidoreductase</fullName>
    </submittedName>
</protein>
<evidence type="ECO:0000313" key="5">
    <source>
        <dbReference type="Proteomes" id="UP000472676"/>
    </source>
</evidence>
<dbReference type="PRINTS" id="PR00081">
    <property type="entry name" value="GDHRDH"/>
</dbReference>
<organism evidence="4 5">
    <name type="scientific">Solimonas terrae</name>
    <dbReference type="NCBI Taxonomy" id="1396819"/>
    <lineage>
        <taxon>Bacteria</taxon>
        <taxon>Pseudomonadati</taxon>
        <taxon>Pseudomonadota</taxon>
        <taxon>Gammaproteobacteria</taxon>
        <taxon>Nevskiales</taxon>
        <taxon>Nevskiaceae</taxon>
        <taxon>Solimonas</taxon>
    </lineage>
</organism>
<dbReference type="Pfam" id="PF13561">
    <property type="entry name" value="adh_short_C2"/>
    <property type="match status" value="1"/>
</dbReference>
<name>A0A6M2BN74_9GAMM</name>